<dbReference type="EMBL" id="LSRX01000233">
    <property type="protein sequence ID" value="OLQ03547.1"/>
    <property type="molecule type" value="Genomic_DNA"/>
</dbReference>
<comment type="caution">
    <text evidence="2">The sequence shown here is derived from an EMBL/GenBank/DDBJ whole genome shotgun (WGS) entry which is preliminary data.</text>
</comment>
<accession>A0A1Q9E7Z4</accession>
<evidence type="ECO:0000313" key="2">
    <source>
        <dbReference type="EMBL" id="OLQ03547.1"/>
    </source>
</evidence>
<evidence type="ECO:0000256" key="1">
    <source>
        <dbReference type="SAM" id="MobiDB-lite"/>
    </source>
</evidence>
<feature type="region of interest" description="Disordered" evidence="1">
    <location>
        <begin position="17"/>
        <end position="122"/>
    </location>
</feature>
<dbReference type="Proteomes" id="UP000186817">
    <property type="component" value="Unassembled WGS sequence"/>
</dbReference>
<keyword evidence="3" id="KW-1185">Reference proteome</keyword>
<protein>
    <submittedName>
        <fullName evidence="2">Uncharacterized protein</fullName>
    </submittedName>
</protein>
<name>A0A1Q9E7Z4_SYMMI</name>
<reference evidence="2 3" key="1">
    <citation type="submission" date="2016-02" db="EMBL/GenBank/DDBJ databases">
        <title>Genome analysis of coral dinoflagellate symbionts highlights evolutionary adaptations to a symbiotic lifestyle.</title>
        <authorList>
            <person name="Aranda M."/>
            <person name="Li Y."/>
            <person name="Liew Y.J."/>
            <person name="Baumgarten S."/>
            <person name="Simakov O."/>
            <person name="Wilson M."/>
            <person name="Piel J."/>
            <person name="Ashoor H."/>
            <person name="Bougouffa S."/>
            <person name="Bajic V.B."/>
            <person name="Ryu T."/>
            <person name="Ravasi T."/>
            <person name="Bayer T."/>
            <person name="Micklem G."/>
            <person name="Kim H."/>
            <person name="Bhak J."/>
            <person name="Lajeunesse T.C."/>
            <person name="Voolstra C.R."/>
        </authorList>
    </citation>
    <scope>NUCLEOTIDE SEQUENCE [LARGE SCALE GENOMIC DNA]</scope>
    <source>
        <strain evidence="2 3">CCMP2467</strain>
    </source>
</reference>
<evidence type="ECO:0000313" key="3">
    <source>
        <dbReference type="Proteomes" id="UP000186817"/>
    </source>
</evidence>
<dbReference type="AlphaFoldDB" id="A0A1Q9E7Z4"/>
<feature type="region of interest" description="Disordered" evidence="1">
    <location>
        <begin position="384"/>
        <end position="424"/>
    </location>
</feature>
<feature type="compositionally biased region" description="Acidic residues" evidence="1">
    <location>
        <begin position="74"/>
        <end position="85"/>
    </location>
</feature>
<dbReference type="OrthoDB" id="437432at2759"/>
<sequence>MYPPLCAGWMGLFRKAAPAGRGAAGAAGKRSKRARAPVEEEEAEQRLDAGPVLPRDDQPKRKAKRAQKAKVPAEEEAEVVEEEVELPASAGDDGAGVGDIPLEDPIQEKKRREEKAERKKMERRVERLPITFEYRLHCQRKMQEIGKQLDYVQRQIQEAPAWIERAEELERTYALGRYRSWRSKCGGRNSFPDHELHWVVAMFSRSSKQDQETAQAVERSTWFNSDGSVRKGPPCHRGCANAATCNGGTGCSVYRDACKTFGEGSEEFCRHMLERGPFLQQSKFSPLSELLRQFPDGVPADYPLPEYWRAGSGRTPALSPIAWGVPGVQEAGSASPVDLPKRARRNARRREAVQEPPAMPEHLWEHRLKWQLDAWLDEQHRLHQRPTTMKQEDGSDGDASHAAPEPTRQGATPAAASAEEDGPRLPVTSELLQLREAWTDGLAALEEPLNPEVQLPAGAPAPKGALFRCNTHEQNKIQLWAILVVRKD</sequence>
<feature type="region of interest" description="Disordered" evidence="1">
    <location>
        <begin position="328"/>
        <end position="358"/>
    </location>
</feature>
<gene>
    <name evidence="2" type="ORF">AK812_SmicGene13504</name>
</gene>
<feature type="compositionally biased region" description="Low complexity" evidence="1">
    <location>
        <begin position="17"/>
        <end position="28"/>
    </location>
</feature>
<organism evidence="2 3">
    <name type="scientific">Symbiodinium microadriaticum</name>
    <name type="common">Dinoflagellate</name>
    <name type="synonym">Zooxanthella microadriatica</name>
    <dbReference type="NCBI Taxonomy" id="2951"/>
    <lineage>
        <taxon>Eukaryota</taxon>
        <taxon>Sar</taxon>
        <taxon>Alveolata</taxon>
        <taxon>Dinophyceae</taxon>
        <taxon>Suessiales</taxon>
        <taxon>Symbiodiniaceae</taxon>
        <taxon>Symbiodinium</taxon>
    </lineage>
</organism>
<feature type="compositionally biased region" description="Basic and acidic residues" evidence="1">
    <location>
        <begin position="106"/>
        <end position="122"/>
    </location>
</feature>
<proteinExistence type="predicted"/>